<feature type="non-terminal residue" evidence="1">
    <location>
        <position position="1"/>
    </location>
</feature>
<sequence>ELTDCFSDDLPHWYKLLLESRHESPIDASKHLLALANIRNSEHADRRLEKITNSLNLQP</sequence>
<dbReference type="AlphaFoldDB" id="A0A8J6TS71"/>
<gene>
    <name evidence="1" type="ORF">H8D96_07725</name>
</gene>
<proteinExistence type="predicted"/>
<comment type="caution">
    <text evidence="1">The sequence shown here is derived from an EMBL/GenBank/DDBJ whole genome shotgun (WGS) entry which is preliminary data.</text>
</comment>
<accession>A0A8J6TS71</accession>
<protein>
    <submittedName>
        <fullName evidence="1">Uncharacterized protein</fullName>
    </submittedName>
</protein>
<organism evidence="1 2">
    <name type="scientific">Candidatus Desulfatibia vada</name>
    <dbReference type="NCBI Taxonomy" id="2841696"/>
    <lineage>
        <taxon>Bacteria</taxon>
        <taxon>Pseudomonadati</taxon>
        <taxon>Thermodesulfobacteriota</taxon>
        <taxon>Desulfobacteria</taxon>
        <taxon>Desulfobacterales</taxon>
        <taxon>Desulfobacterales incertae sedis</taxon>
        <taxon>Candidatus Desulfatibia</taxon>
    </lineage>
</organism>
<name>A0A8J6TS71_9BACT</name>
<dbReference type="Proteomes" id="UP000605201">
    <property type="component" value="Unassembled WGS sequence"/>
</dbReference>
<evidence type="ECO:0000313" key="2">
    <source>
        <dbReference type="Proteomes" id="UP000605201"/>
    </source>
</evidence>
<reference evidence="1 2" key="1">
    <citation type="submission" date="2020-08" db="EMBL/GenBank/DDBJ databases">
        <title>Bridging the membrane lipid divide: bacteria of the FCB group superphylum have the potential to synthesize archaeal ether lipids.</title>
        <authorList>
            <person name="Villanueva L."/>
            <person name="Von Meijenfeldt F.A.B."/>
            <person name="Westbye A.B."/>
            <person name="Yadav S."/>
            <person name="Hopmans E.C."/>
            <person name="Dutilh B.E."/>
            <person name="Sinninghe Damste J.S."/>
        </authorList>
    </citation>
    <scope>NUCLEOTIDE SEQUENCE [LARGE SCALE GENOMIC DNA]</scope>
    <source>
        <strain evidence="1">NIOZ-UU17</strain>
    </source>
</reference>
<dbReference type="EMBL" id="JACNIG010000176">
    <property type="protein sequence ID" value="MBC8431795.1"/>
    <property type="molecule type" value="Genomic_DNA"/>
</dbReference>
<evidence type="ECO:0000313" key="1">
    <source>
        <dbReference type="EMBL" id="MBC8431795.1"/>
    </source>
</evidence>